<feature type="transmembrane region" description="Helical" evidence="1">
    <location>
        <begin position="287"/>
        <end position="306"/>
    </location>
</feature>
<gene>
    <name evidence="4" type="ORF">EM808_22530</name>
</gene>
<dbReference type="GO" id="GO:0005886">
    <property type="term" value="C:plasma membrane"/>
    <property type="evidence" value="ECO:0007669"/>
    <property type="project" value="TreeGrafter"/>
</dbReference>
<dbReference type="Gene3D" id="2.60.40.2380">
    <property type="match status" value="1"/>
</dbReference>
<evidence type="ECO:0000256" key="1">
    <source>
        <dbReference type="SAM" id="Phobius"/>
    </source>
</evidence>
<dbReference type="EMBL" id="RZTZ01000013">
    <property type="protein sequence ID" value="RVT58295.1"/>
    <property type="molecule type" value="Genomic_DNA"/>
</dbReference>
<feature type="domain" description="GGDEF" evidence="3">
    <location>
        <begin position="590"/>
        <end position="724"/>
    </location>
</feature>
<feature type="transmembrane region" description="Helical" evidence="1">
    <location>
        <begin position="339"/>
        <end position="361"/>
    </location>
</feature>
<feature type="transmembrane region" description="Helical" evidence="1">
    <location>
        <begin position="256"/>
        <end position="275"/>
    </location>
</feature>
<feature type="transmembrane region" description="Helical" evidence="1">
    <location>
        <begin position="312"/>
        <end position="332"/>
    </location>
</feature>
<dbReference type="GO" id="GO:1902201">
    <property type="term" value="P:negative regulation of bacterial-type flagellum-dependent cell motility"/>
    <property type="evidence" value="ECO:0007669"/>
    <property type="project" value="TreeGrafter"/>
</dbReference>
<evidence type="ECO:0000313" key="5">
    <source>
        <dbReference type="Proteomes" id="UP000288024"/>
    </source>
</evidence>
<evidence type="ECO:0000259" key="3">
    <source>
        <dbReference type="PROSITE" id="PS50887"/>
    </source>
</evidence>
<dbReference type="SUPFAM" id="SSF55073">
    <property type="entry name" value="Nucleotide cyclase"/>
    <property type="match status" value="1"/>
</dbReference>
<dbReference type="RefSeq" id="WP_127741018.1">
    <property type="nucleotide sequence ID" value="NZ_JAMAVA010000002.1"/>
</dbReference>
<dbReference type="GO" id="GO:0043709">
    <property type="term" value="P:cell adhesion involved in single-species biofilm formation"/>
    <property type="evidence" value="ECO:0007669"/>
    <property type="project" value="TreeGrafter"/>
</dbReference>
<dbReference type="Pfam" id="PF00990">
    <property type="entry name" value="GGDEF"/>
    <property type="match status" value="1"/>
</dbReference>
<dbReference type="NCBIfam" id="TIGR00254">
    <property type="entry name" value="GGDEF"/>
    <property type="match status" value="1"/>
</dbReference>
<accession>A0A3S2UDA1</accession>
<dbReference type="InterPro" id="IPR011622">
    <property type="entry name" value="7TMR_DISM_rcpt_extracell_dom2"/>
</dbReference>
<feature type="signal peptide" evidence="2">
    <location>
        <begin position="1"/>
        <end position="28"/>
    </location>
</feature>
<protein>
    <submittedName>
        <fullName evidence="4">GGDEF domain-containing protein</fullName>
    </submittedName>
</protein>
<dbReference type="FunFam" id="3.30.70.270:FF:000001">
    <property type="entry name" value="Diguanylate cyclase domain protein"/>
    <property type="match status" value="1"/>
</dbReference>
<dbReference type="Pfam" id="PF07695">
    <property type="entry name" value="7TMR-DISM_7TM"/>
    <property type="match status" value="1"/>
</dbReference>
<dbReference type="GeneID" id="87617455"/>
<dbReference type="SMART" id="SM00267">
    <property type="entry name" value="GGDEF"/>
    <property type="match status" value="1"/>
</dbReference>
<dbReference type="Gene3D" id="3.30.70.270">
    <property type="match status" value="1"/>
</dbReference>
<dbReference type="PROSITE" id="PS50887">
    <property type="entry name" value="GGDEF"/>
    <property type="match status" value="1"/>
</dbReference>
<dbReference type="Proteomes" id="UP000288024">
    <property type="component" value="Unassembled WGS sequence"/>
</dbReference>
<organism evidence="4 5">
    <name type="scientific">Niallia taxi</name>
    <dbReference type="NCBI Taxonomy" id="2499688"/>
    <lineage>
        <taxon>Bacteria</taxon>
        <taxon>Bacillati</taxon>
        <taxon>Bacillota</taxon>
        <taxon>Bacilli</taxon>
        <taxon>Bacillales</taxon>
        <taxon>Bacillaceae</taxon>
        <taxon>Niallia</taxon>
    </lineage>
</organism>
<feature type="chain" id="PRO_5018617962" evidence="2">
    <location>
        <begin position="29"/>
        <end position="731"/>
    </location>
</feature>
<feature type="transmembrane region" description="Helical" evidence="1">
    <location>
        <begin position="219"/>
        <end position="236"/>
    </location>
</feature>
<dbReference type="GO" id="GO:0052621">
    <property type="term" value="F:diguanylate cyclase activity"/>
    <property type="evidence" value="ECO:0007669"/>
    <property type="project" value="TreeGrafter"/>
</dbReference>
<dbReference type="PANTHER" id="PTHR45138:SF9">
    <property type="entry name" value="DIGUANYLATE CYCLASE DGCM-RELATED"/>
    <property type="match status" value="1"/>
</dbReference>
<reference evidence="4 5" key="1">
    <citation type="submission" date="2019-01" db="EMBL/GenBank/DDBJ databases">
        <title>Bacillus sp. M5HDSG1-1, whole genome shotgun sequence.</title>
        <authorList>
            <person name="Tuo L."/>
        </authorList>
    </citation>
    <scope>NUCLEOTIDE SEQUENCE [LARGE SCALE GENOMIC DNA]</scope>
    <source>
        <strain evidence="4 5">M5HDSG1-1</strain>
    </source>
</reference>
<evidence type="ECO:0000256" key="2">
    <source>
        <dbReference type="SAM" id="SignalP"/>
    </source>
</evidence>
<dbReference type="InterPro" id="IPR050469">
    <property type="entry name" value="Diguanylate_Cyclase"/>
</dbReference>
<proteinExistence type="predicted"/>
<keyword evidence="2" id="KW-0732">Signal</keyword>
<dbReference type="InterPro" id="IPR011623">
    <property type="entry name" value="7TMR_DISM_rcpt_extracell_dom1"/>
</dbReference>
<dbReference type="AlphaFoldDB" id="A0A3S2UDA1"/>
<dbReference type="InterPro" id="IPR000160">
    <property type="entry name" value="GGDEF_dom"/>
</dbReference>
<keyword evidence="1" id="KW-1133">Transmembrane helix</keyword>
<feature type="transmembrane region" description="Helical" evidence="1">
    <location>
        <begin position="193"/>
        <end position="212"/>
    </location>
</feature>
<dbReference type="CDD" id="cd01949">
    <property type="entry name" value="GGDEF"/>
    <property type="match status" value="1"/>
</dbReference>
<keyword evidence="1" id="KW-0812">Transmembrane</keyword>
<dbReference type="InterPro" id="IPR043128">
    <property type="entry name" value="Rev_trsase/Diguanyl_cyclase"/>
</dbReference>
<comment type="caution">
    <text evidence="4">The sequence shown here is derived from an EMBL/GenBank/DDBJ whole genome shotgun (WGS) entry which is preliminary data.</text>
</comment>
<keyword evidence="1" id="KW-0472">Membrane</keyword>
<dbReference type="PANTHER" id="PTHR45138">
    <property type="entry name" value="REGULATORY COMPONENTS OF SENSORY TRANSDUCTION SYSTEM"/>
    <property type="match status" value="1"/>
</dbReference>
<keyword evidence="5" id="KW-1185">Reference proteome</keyword>
<dbReference type="InterPro" id="IPR029787">
    <property type="entry name" value="Nucleotide_cyclase"/>
</dbReference>
<name>A0A3S2UDA1_9BACI</name>
<evidence type="ECO:0000313" key="4">
    <source>
        <dbReference type="EMBL" id="RVT58295.1"/>
    </source>
</evidence>
<dbReference type="Pfam" id="PF07696">
    <property type="entry name" value="7TMR-DISMED2"/>
    <property type="match status" value="1"/>
</dbReference>
<sequence length="731" mass="82898">MKIFSQNRLLVLFLLVAVLLTPAQKALAAQPISIGNSLDELNITNKTSIYIDYYDKINPKSILDKQKEFKPFSETDASGSISTASYWINVPLTNSSSSEKELLLEIKKPHLSSVTLYREVAGKLIEEDTIGYSLPFDVREIKHKNLLFPIKLKADGEQDYFLKIKTETFFQAPIVLWDPISFSTNNYLSQTGYGIYYGIMIAMIIYNCFLFFSLREKTYLYYILFVIGFTIMQLIWDGYAFQFLWGDFPWWALRSNSFFIIFSSIFALQFTKHFLQLNTVAPLLNRLINWVVAVAGVLLLSPFIFAPSLATMISTVIATVFVGFIIAIAITVRATSREAIYFLAAWGLLVIGVIVNLLAAYKLVPLHALILNGPKIGALAEVFILSLGLADKIKRINMEKEKESKKYYIQSLLHNSYKSMEEIEETPALIESGLKTLQDATNFPNGMFLERGQDGWNISAQQGQTIEANQLTVAEELMKKPQFLANIHIHNNPFGIQNDIHSLLSIPVKVAKKEGLFVVFDENQGKLQNFEAKIITDSFADQFPRILTKLENYQHLKVSAMFDHLTNLYNRKYFFEQITELFQITNSFHDQSSLFLIDIDHFKSVNDTYGHMVGDKAIVYVANMIHKVCHTSGIVGRYGGEEFIVFLPNTSQHQASLLANRLVAAMQQEELQLENNISLPLTISVGFSTSKPGKSNLHQLILHADNALYLAKDQGRNRAVAYQENVRSQVY</sequence>